<comment type="caution">
    <text evidence="2">The sequence shown here is derived from an EMBL/GenBank/DDBJ whole genome shotgun (WGS) entry which is preliminary data.</text>
</comment>
<feature type="region of interest" description="Disordered" evidence="1">
    <location>
        <begin position="73"/>
        <end position="127"/>
    </location>
</feature>
<dbReference type="EMBL" id="MLFT02000008">
    <property type="protein sequence ID" value="PHT40695.1"/>
    <property type="molecule type" value="Genomic_DNA"/>
</dbReference>
<evidence type="ECO:0000256" key="1">
    <source>
        <dbReference type="SAM" id="MobiDB-lite"/>
    </source>
</evidence>
<keyword evidence="3" id="KW-1185">Reference proteome</keyword>
<dbReference type="AlphaFoldDB" id="A0A2G2W640"/>
<accession>A0A2G2W640</accession>
<reference evidence="3" key="2">
    <citation type="journal article" date="2017" name="J. Anim. Genet.">
        <title>Multiple reference genome sequences of hot pepper reveal the massive evolution of plant disease resistance genes by retroduplication.</title>
        <authorList>
            <person name="Kim S."/>
            <person name="Park J."/>
            <person name="Yeom S.-I."/>
            <person name="Kim Y.-M."/>
            <person name="Seo E."/>
            <person name="Kim K.-T."/>
            <person name="Kim M.-S."/>
            <person name="Lee J.M."/>
            <person name="Cheong K."/>
            <person name="Shin H.-S."/>
            <person name="Kim S.-B."/>
            <person name="Han K."/>
            <person name="Lee J."/>
            <person name="Park M."/>
            <person name="Lee H.-A."/>
            <person name="Lee H.-Y."/>
            <person name="Lee Y."/>
            <person name="Oh S."/>
            <person name="Lee J.H."/>
            <person name="Choi E."/>
            <person name="Choi E."/>
            <person name="Lee S.E."/>
            <person name="Jeon J."/>
            <person name="Kim H."/>
            <person name="Choi G."/>
            <person name="Song H."/>
            <person name="Lee J."/>
            <person name="Lee S.-C."/>
            <person name="Kwon J.-K."/>
            <person name="Lee H.-Y."/>
            <person name="Koo N."/>
            <person name="Hong Y."/>
            <person name="Kim R.W."/>
            <person name="Kang W.-H."/>
            <person name="Huh J.H."/>
            <person name="Kang B.-C."/>
            <person name="Yang T.-J."/>
            <person name="Lee Y.-H."/>
            <person name="Bennetzen J.L."/>
            <person name="Choi D."/>
        </authorList>
    </citation>
    <scope>NUCLEOTIDE SEQUENCE [LARGE SCALE GENOMIC DNA]</scope>
    <source>
        <strain evidence="3">cv. PBC81</strain>
    </source>
</reference>
<gene>
    <name evidence="2" type="ORF">CQW23_19549</name>
</gene>
<reference evidence="2 3" key="1">
    <citation type="journal article" date="2017" name="Genome Biol.">
        <title>New reference genome sequences of hot pepper reveal the massive evolution of plant disease-resistance genes by retroduplication.</title>
        <authorList>
            <person name="Kim S."/>
            <person name="Park J."/>
            <person name="Yeom S.I."/>
            <person name="Kim Y.M."/>
            <person name="Seo E."/>
            <person name="Kim K.T."/>
            <person name="Kim M.S."/>
            <person name="Lee J.M."/>
            <person name="Cheong K."/>
            <person name="Shin H.S."/>
            <person name="Kim S.B."/>
            <person name="Han K."/>
            <person name="Lee J."/>
            <person name="Park M."/>
            <person name="Lee H.A."/>
            <person name="Lee H.Y."/>
            <person name="Lee Y."/>
            <person name="Oh S."/>
            <person name="Lee J.H."/>
            <person name="Choi E."/>
            <person name="Choi E."/>
            <person name="Lee S.E."/>
            <person name="Jeon J."/>
            <person name="Kim H."/>
            <person name="Choi G."/>
            <person name="Song H."/>
            <person name="Lee J."/>
            <person name="Lee S.C."/>
            <person name="Kwon J.K."/>
            <person name="Lee H.Y."/>
            <person name="Koo N."/>
            <person name="Hong Y."/>
            <person name="Kim R.W."/>
            <person name="Kang W.H."/>
            <person name="Huh J.H."/>
            <person name="Kang B.C."/>
            <person name="Yang T.J."/>
            <person name="Lee Y.H."/>
            <person name="Bennetzen J.L."/>
            <person name="Choi D."/>
        </authorList>
    </citation>
    <scope>NUCLEOTIDE SEQUENCE [LARGE SCALE GENOMIC DNA]</scope>
    <source>
        <strain evidence="3">cv. PBC81</strain>
    </source>
</reference>
<name>A0A2G2W640_CAPBA</name>
<protein>
    <submittedName>
        <fullName evidence="2">Uncharacterized protein</fullName>
    </submittedName>
</protein>
<dbReference type="STRING" id="33114.A0A2G2W640"/>
<dbReference type="Proteomes" id="UP000224567">
    <property type="component" value="Unassembled WGS sequence"/>
</dbReference>
<evidence type="ECO:0000313" key="3">
    <source>
        <dbReference type="Proteomes" id="UP000224567"/>
    </source>
</evidence>
<sequence>MKFAEFLLIFTAFQKHNTSFVQGGGSFATSNKSRDVSLPPVSKKHLLDVRPVNEDIEEVAKDAVTKAILDKLKKYKKDENNSKSIPLEEMSKENPGRTDHRIETGREKNKERERDRDRDRERERDKK</sequence>
<feature type="compositionally biased region" description="Basic and acidic residues" evidence="1">
    <location>
        <begin position="89"/>
        <end position="127"/>
    </location>
</feature>
<organism evidence="2 3">
    <name type="scientific">Capsicum baccatum</name>
    <name type="common">Peruvian pepper</name>
    <dbReference type="NCBI Taxonomy" id="33114"/>
    <lineage>
        <taxon>Eukaryota</taxon>
        <taxon>Viridiplantae</taxon>
        <taxon>Streptophyta</taxon>
        <taxon>Embryophyta</taxon>
        <taxon>Tracheophyta</taxon>
        <taxon>Spermatophyta</taxon>
        <taxon>Magnoliopsida</taxon>
        <taxon>eudicotyledons</taxon>
        <taxon>Gunneridae</taxon>
        <taxon>Pentapetalae</taxon>
        <taxon>asterids</taxon>
        <taxon>lamiids</taxon>
        <taxon>Solanales</taxon>
        <taxon>Solanaceae</taxon>
        <taxon>Solanoideae</taxon>
        <taxon>Capsiceae</taxon>
        <taxon>Capsicum</taxon>
    </lineage>
</organism>
<evidence type="ECO:0000313" key="2">
    <source>
        <dbReference type="EMBL" id="PHT40695.1"/>
    </source>
</evidence>
<proteinExistence type="predicted"/>